<dbReference type="RefSeq" id="WP_038060637.1">
    <property type="nucleotide sequence ID" value="NZ_CP008796.1"/>
</dbReference>
<reference evidence="2 3" key="1">
    <citation type="journal article" date="2015" name="Genome Announc.">
        <title>Genome Sequence of a Sulfate-Reducing Thermophilic Bacterium, Thermodesulfobacterium commune DSM 2178T (Phylum Thermodesulfobacteria).</title>
        <authorList>
            <person name="Bhatnagar S."/>
            <person name="Badger J.H."/>
            <person name="Madupu R."/>
            <person name="Khouri H.M."/>
            <person name="O'Connor E.M."/>
            <person name="Robb F.T."/>
            <person name="Ward N.L."/>
            <person name="Eisen J.A."/>
        </authorList>
    </citation>
    <scope>NUCLEOTIDE SEQUENCE [LARGE SCALE GENOMIC DNA]</scope>
    <source>
        <strain evidence="2 3">DSM 2178</strain>
    </source>
</reference>
<accession>A0A075WT23</accession>
<dbReference type="EMBL" id="CP008796">
    <property type="protein sequence ID" value="AIH04145.1"/>
    <property type="molecule type" value="Genomic_DNA"/>
</dbReference>
<dbReference type="KEGG" id="tcm:HL41_04865"/>
<dbReference type="STRING" id="289377.HL41_04865"/>
<dbReference type="Proteomes" id="UP000028481">
    <property type="component" value="Chromosome"/>
</dbReference>
<evidence type="ECO:0000313" key="3">
    <source>
        <dbReference type="Proteomes" id="UP000028481"/>
    </source>
</evidence>
<dbReference type="OrthoDB" id="9978060at2"/>
<protein>
    <submittedName>
        <fullName evidence="2">Uncharacterized protein</fullName>
    </submittedName>
</protein>
<keyword evidence="3" id="KW-1185">Reference proteome</keyword>
<proteinExistence type="predicted"/>
<name>A0A075WT23_9BACT</name>
<feature type="coiled-coil region" evidence="1">
    <location>
        <begin position="75"/>
        <end position="105"/>
    </location>
</feature>
<dbReference type="eggNOG" id="ENOG5032Y53">
    <property type="taxonomic scope" value="Bacteria"/>
</dbReference>
<dbReference type="AlphaFoldDB" id="A0A075WT23"/>
<evidence type="ECO:0000313" key="2">
    <source>
        <dbReference type="EMBL" id="AIH04145.1"/>
    </source>
</evidence>
<gene>
    <name evidence="2" type="ORF">HL41_04865</name>
</gene>
<dbReference type="PaxDb" id="289377-HL41_04865"/>
<evidence type="ECO:0000256" key="1">
    <source>
        <dbReference type="SAM" id="Coils"/>
    </source>
</evidence>
<dbReference type="Pfam" id="PF17253">
    <property type="entry name" value="DUF5320"/>
    <property type="match status" value="1"/>
</dbReference>
<sequence length="106" mass="11923">MPWGDRTGPLGLGPRTGRGLGYCSGANTPGFMIPGGLGWGRGRRGGWGCWRWFAGLGRGWRWFWRRAFGARFSSVNEAEILRQEAEILRKNLEAIEKRLSEIEQGK</sequence>
<keyword evidence="1" id="KW-0175">Coiled coil</keyword>
<dbReference type="InterPro" id="IPR035205">
    <property type="entry name" value="DUF5320"/>
</dbReference>
<organism evidence="2 3">
    <name type="scientific">Thermodesulfobacterium commune DSM 2178</name>
    <dbReference type="NCBI Taxonomy" id="289377"/>
    <lineage>
        <taxon>Bacteria</taxon>
        <taxon>Pseudomonadati</taxon>
        <taxon>Thermodesulfobacteriota</taxon>
        <taxon>Thermodesulfobacteria</taxon>
        <taxon>Thermodesulfobacteriales</taxon>
        <taxon>Thermodesulfobacteriaceae</taxon>
        <taxon>Thermodesulfobacterium</taxon>
    </lineage>
</organism>
<dbReference type="HOGENOM" id="CLU_136587_0_0_0"/>